<proteinExistence type="predicted"/>
<keyword evidence="3" id="KW-1185">Reference proteome</keyword>
<dbReference type="SUPFAM" id="SSF54593">
    <property type="entry name" value="Glyoxalase/Bleomycin resistance protein/Dihydroxybiphenyl dioxygenase"/>
    <property type="match status" value="1"/>
</dbReference>
<organism evidence="2 3">
    <name type="scientific">Vibrio paucivorans</name>
    <dbReference type="NCBI Taxonomy" id="2829489"/>
    <lineage>
        <taxon>Bacteria</taxon>
        <taxon>Pseudomonadati</taxon>
        <taxon>Pseudomonadota</taxon>
        <taxon>Gammaproteobacteria</taxon>
        <taxon>Vibrionales</taxon>
        <taxon>Vibrionaceae</taxon>
        <taxon>Vibrio</taxon>
    </lineage>
</organism>
<dbReference type="PIRSF" id="PIRSF021700">
    <property type="entry name" value="3_dmu_93_MTrfase"/>
    <property type="match status" value="1"/>
</dbReference>
<evidence type="ECO:0000313" key="3">
    <source>
        <dbReference type="Proteomes" id="UP001155586"/>
    </source>
</evidence>
<dbReference type="InterPro" id="IPR028973">
    <property type="entry name" value="PhnB-like"/>
</dbReference>
<dbReference type="PANTHER" id="PTHR33990">
    <property type="entry name" value="PROTEIN YJDN-RELATED"/>
    <property type="match status" value="1"/>
</dbReference>
<dbReference type="PANTHER" id="PTHR33990:SF4">
    <property type="entry name" value="PHNB-LIKE DOMAIN-CONTAINING PROTEIN"/>
    <property type="match status" value="1"/>
</dbReference>
<dbReference type="InterPro" id="IPR009725">
    <property type="entry name" value="3_dmu_93_MTrfase"/>
</dbReference>
<sequence>MSINIKTHLMFEGLAQKAIDLYTSAIPNSDVKSIKHYSDGTIEQAHITLNGNDYIVIDSPVKHEFTFTPAMSIFVTFSEESTLVEVYNILSAHGNVMMPLDNYGFSDKFVWFTDQFGVSWQLNLEAE</sequence>
<dbReference type="EMBL" id="JAKRRX010000188">
    <property type="protein sequence ID" value="MCW8336164.1"/>
    <property type="molecule type" value="Genomic_DNA"/>
</dbReference>
<protein>
    <submittedName>
        <fullName evidence="2">VOC family protein</fullName>
    </submittedName>
</protein>
<dbReference type="AlphaFoldDB" id="A0A9X3CIP8"/>
<name>A0A9X3CIP8_9VIBR</name>
<accession>A0A9X3CIP8</accession>
<feature type="domain" description="PhnB-like" evidence="1">
    <location>
        <begin position="5"/>
        <end position="122"/>
    </location>
</feature>
<dbReference type="Pfam" id="PF06983">
    <property type="entry name" value="3-dmu-9_3-mt"/>
    <property type="match status" value="1"/>
</dbReference>
<comment type="caution">
    <text evidence="2">The sequence shown here is derived from an EMBL/GenBank/DDBJ whole genome shotgun (WGS) entry which is preliminary data.</text>
</comment>
<evidence type="ECO:0000313" key="2">
    <source>
        <dbReference type="EMBL" id="MCW8336164.1"/>
    </source>
</evidence>
<dbReference type="InterPro" id="IPR029068">
    <property type="entry name" value="Glyas_Bleomycin-R_OHBP_Dase"/>
</dbReference>
<dbReference type="Proteomes" id="UP001155586">
    <property type="component" value="Unassembled WGS sequence"/>
</dbReference>
<dbReference type="CDD" id="cd06588">
    <property type="entry name" value="PhnB_like"/>
    <property type="match status" value="1"/>
</dbReference>
<evidence type="ECO:0000259" key="1">
    <source>
        <dbReference type="Pfam" id="PF06983"/>
    </source>
</evidence>
<dbReference type="Gene3D" id="3.30.720.110">
    <property type="match status" value="1"/>
</dbReference>
<dbReference type="Gene3D" id="3.30.720.100">
    <property type="match status" value="1"/>
</dbReference>
<reference evidence="2" key="1">
    <citation type="submission" date="2022-02" db="EMBL/GenBank/DDBJ databases">
        <title>Vibrio sp. nov., a new bacterium isolated from Bohai sea, China.</title>
        <authorList>
            <person name="Yuan Y."/>
        </authorList>
    </citation>
    <scope>NUCLEOTIDE SEQUENCE</scope>
    <source>
        <strain evidence="2">DBSS07</strain>
    </source>
</reference>
<gene>
    <name evidence="2" type="ORF">MD483_20340</name>
</gene>
<dbReference type="RefSeq" id="WP_265689227.1">
    <property type="nucleotide sequence ID" value="NZ_JAKRRX010000188.1"/>
</dbReference>